<accession>F6G3Q9</accession>
<dbReference type="PANTHER" id="PTHR43667:SF1">
    <property type="entry name" value="CYCLOPROPANE-FATTY-ACYL-PHOSPHOLIPID SYNTHASE"/>
    <property type="match status" value="1"/>
</dbReference>
<dbReference type="eggNOG" id="COG2230">
    <property type="taxonomic scope" value="Bacteria"/>
</dbReference>
<protein>
    <submittedName>
        <fullName evidence="8">Cyclopropane-fatty-acyl-phospholipid synthase protein</fullName>
    </submittedName>
</protein>
<organism evidence="8 9">
    <name type="scientific">Ralstonia solanacearum (strain Po82)</name>
    <dbReference type="NCBI Taxonomy" id="1031711"/>
    <lineage>
        <taxon>Bacteria</taxon>
        <taxon>Pseudomonadati</taxon>
        <taxon>Pseudomonadota</taxon>
        <taxon>Betaproteobacteria</taxon>
        <taxon>Burkholderiales</taxon>
        <taxon>Burkholderiaceae</taxon>
        <taxon>Ralstonia</taxon>
        <taxon>Ralstonia solanacearum species complex</taxon>
    </lineage>
</organism>
<dbReference type="Gene3D" id="3.40.50.150">
    <property type="entry name" value="Vaccinia Virus protein VP39"/>
    <property type="match status" value="1"/>
</dbReference>
<dbReference type="GO" id="GO:0032259">
    <property type="term" value="P:methylation"/>
    <property type="evidence" value="ECO:0007669"/>
    <property type="project" value="UniProtKB-KW"/>
</dbReference>
<evidence type="ECO:0000313" key="8">
    <source>
        <dbReference type="EMBL" id="AEG69892.1"/>
    </source>
</evidence>
<evidence type="ECO:0000259" key="7">
    <source>
        <dbReference type="Pfam" id="PF25371"/>
    </source>
</evidence>
<dbReference type="InterPro" id="IPR003333">
    <property type="entry name" value="CMAS"/>
</dbReference>
<keyword evidence="3" id="KW-0808">Transferase</keyword>
<evidence type="ECO:0000256" key="4">
    <source>
        <dbReference type="ARBA" id="ARBA00022691"/>
    </source>
</evidence>
<keyword evidence="2" id="KW-0489">Methyltransferase</keyword>
<evidence type="ECO:0000313" key="9">
    <source>
        <dbReference type="Proteomes" id="UP000007953"/>
    </source>
</evidence>
<comment type="similarity">
    <text evidence="1">Belongs to the CFA/CMAS family.</text>
</comment>
<reference evidence="8 9" key="1">
    <citation type="journal article" date="2011" name="J. Bacteriol.">
        <title>Complete genome sequence of the plant pathogen Ralstonia solanacearum strain Po82.</title>
        <authorList>
            <person name="Xu J."/>
            <person name="Zheng H.J."/>
            <person name="Liu L."/>
            <person name="Pan Z.C."/>
            <person name="Prior P."/>
            <person name="Tang B."/>
            <person name="Xu J.S."/>
            <person name="Zhang H."/>
            <person name="Tian Q."/>
            <person name="Zhang L.Q."/>
            <person name="Feng J."/>
        </authorList>
    </citation>
    <scope>NUCLEOTIDE SEQUENCE [LARGE SCALE GENOMIC DNA]</scope>
    <source>
        <strain evidence="8 9">Po82</strain>
    </source>
</reference>
<dbReference type="SUPFAM" id="SSF53335">
    <property type="entry name" value="S-adenosyl-L-methionine-dependent methyltransferases"/>
    <property type="match status" value="1"/>
</dbReference>
<keyword evidence="5" id="KW-0443">Lipid metabolism</keyword>
<dbReference type="CDD" id="cd02440">
    <property type="entry name" value="AdoMet_MTases"/>
    <property type="match status" value="1"/>
</dbReference>
<evidence type="ECO:0000256" key="1">
    <source>
        <dbReference type="ARBA" id="ARBA00010815"/>
    </source>
</evidence>
<evidence type="ECO:0000256" key="3">
    <source>
        <dbReference type="ARBA" id="ARBA00022679"/>
    </source>
</evidence>
<dbReference type="Pfam" id="PF25371">
    <property type="entry name" value="DUF7884"/>
    <property type="match status" value="1"/>
</dbReference>
<proteinExistence type="inferred from homology"/>
<dbReference type="GO" id="GO:0008610">
    <property type="term" value="P:lipid biosynthetic process"/>
    <property type="evidence" value="ECO:0007669"/>
    <property type="project" value="InterPro"/>
</dbReference>
<gene>
    <name evidence="8" type="primary">cfa2</name>
    <name evidence="8" type="ordered locus">RSPO_c02599</name>
</gene>
<dbReference type="KEGG" id="rsn:RSPO_c02599"/>
<sequence length="426" mass="47870">MGGNPMRWPPQTVSAPGGIDMFFQQAIDRKLEQWISEIRASANLPVLLRLWNGDQYELGRFDRPAVTLTVREASALPLLLSPTLNNLGEAYIQEKIDLDGRLPDIINVGYQLAASAAATGSNALARVVRHFSHTKAGDKQSIQYHYDVSNDFYKLWLDRNMVYSCAYFEHGDETLDDAQVKKIDHILTKIRLQPGQTLLDIGCGWGALVLRAAQKFGARCLGVTLSQNQFDLARERIRAAGLEDRVEIRLQDYRDLTGTFDRITSVGMFEHVGRKNLPGYFRRIHGLLADDGVAMNHGITSSDPEGGESSLGGGDFIDRYVFPQGELPHISLALKAAQEGGLEALDVESLRRHYARTLEHWADRFEANGETIRSLVGEKTYRIWRVYLAGCAHAFDTDEVSIFQILCQKSGRPVTSIPWSRRYLYR</sequence>
<dbReference type="PANTHER" id="PTHR43667">
    <property type="entry name" value="CYCLOPROPANE-FATTY-ACYL-PHOSPHOLIPID SYNTHASE"/>
    <property type="match status" value="1"/>
</dbReference>
<evidence type="ECO:0000256" key="2">
    <source>
        <dbReference type="ARBA" id="ARBA00022603"/>
    </source>
</evidence>
<dbReference type="AlphaFoldDB" id="F6G3Q9"/>
<dbReference type="Proteomes" id="UP000007953">
    <property type="component" value="Chromosome"/>
</dbReference>
<dbReference type="InterPro" id="IPR029063">
    <property type="entry name" value="SAM-dependent_MTases_sf"/>
</dbReference>
<dbReference type="PATRIC" id="fig|1031711.3.peg.2539"/>
<keyword evidence="4" id="KW-0949">S-adenosyl-L-methionine</keyword>
<dbReference type="InterPro" id="IPR057206">
    <property type="entry name" value="DUF7884"/>
</dbReference>
<feature type="domain" description="DUF7884" evidence="7">
    <location>
        <begin position="38"/>
        <end position="117"/>
    </location>
</feature>
<dbReference type="InterPro" id="IPR050723">
    <property type="entry name" value="CFA/CMAS"/>
</dbReference>
<dbReference type="PIRSF" id="PIRSF003085">
    <property type="entry name" value="CMAS"/>
    <property type="match status" value="1"/>
</dbReference>
<dbReference type="HOGENOM" id="CLU_026434_6_2_4"/>
<evidence type="ECO:0000256" key="5">
    <source>
        <dbReference type="ARBA" id="ARBA00023098"/>
    </source>
</evidence>
<dbReference type="EMBL" id="CP002819">
    <property type="protein sequence ID" value="AEG69892.1"/>
    <property type="molecule type" value="Genomic_DNA"/>
</dbReference>
<feature type="active site" evidence="6">
    <location>
        <position position="391"/>
    </location>
</feature>
<evidence type="ECO:0000256" key="6">
    <source>
        <dbReference type="PIRSR" id="PIRSR003085-1"/>
    </source>
</evidence>
<dbReference type="Pfam" id="PF02353">
    <property type="entry name" value="CMAS"/>
    <property type="match status" value="1"/>
</dbReference>
<dbReference type="GO" id="GO:0008168">
    <property type="term" value="F:methyltransferase activity"/>
    <property type="evidence" value="ECO:0007669"/>
    <property type="project" value="UniProtKB-KW"/>
</dbReference>
<name>F6G3Q9_RALS8</name>